<protein>
    <submittedName>
        <fullName evidence="2">Uncharacterized protein</fullName>
    </submittedName>
</protein>
<dbReference type="RefSeq" id="WP_143010148.1">
    <property type="nucleotide sequence ID" value="NZ_FNCQ01000012.1"/>
</dbReference>
<proteinExistence type="predicted"/>
<feature type="chain" id="PRO_5011752829" evidence="1">
    <location>
        <begin position="21"/>
        <end position="652"/>
    </location>
</feature>
<feature type="signal peptide" evidence="1">
    <location>
        <begin position="1"/>
        <end position="20"/>
    </location>
</feature>
<name>A0A1G7XZ62_9BACT</name>
<evidence type="ECO:0000256" key="1">
    <source>
        <dbReference type="SAM" id="SignalP"/>
    </source>
</evidence>
<dbReference type="Proteomes" id="UP000198779">
    <property type="component" value="Unassembled WGS sequence"/>
</dbReference>
<evidence type="ECO:0000313" key="2">
    <source>
        <dbReference type="EMBL" id="SDG89421.1"/>
    </source>
</evidence>
<dbReference type="EMBL" id="FNCQ01000012">
    <property type="protein sequence ID" value="SDG89421.1"/>
    <property type="molecule type" value="Genomic_DNA"/>
</dbReference>
<gene>
    <name evidence="2" type="ORF">SAMN04487901_11214</name>
</gene>
<organism evidence="2 3">
    <name type="scientific">Prevotella communis</name>
    <dbReference type="NCBI Taxonomy" id="2913614"/>
    <lineage>
        <taxon>Bacteria</taxon>
        <taxon>Pseudomonadati</taxon>
        <taxon>Bacteroidota</taxon>
        <taxon>Bacteroidia</taxon>
        <taxon>Bacteroidales</taxon>
        <taxon>Prevotellaceae</taxon>
        <taxon>Prevotella</taxon>
    </lineage>
</organism>
<sequence>MKKFLLFFTLVVCVVLKAEASENVIKNPYHLFLNRFAGNCVVTRTDTTTVFTFTTRLVKEGVFYVSSDTRLRDKNGRVYPLRQILSDDGFQMDVSTPAGERQFTYSLVFPSLPDDIVEVDLTDPKCSNQGIFGMRIDGSKLPPLVLPDEVVGQLKETLKPQASLPALEYRFGWATIKGHLLEYRPGMAQKMVLTIGSPNNSPHFYGDTLCARVTDTGDFTFRFPVAHLSTVLLELPLNRARNFLFVGPDTETEVYVNMRELCYRNRFGRRNDAQLAYITKGPMAQLANEVSQQTFWYNQDFNEKYFKIWVPVEEAEQSRQRWERLYAMKPSQRTQARLEELDTLKPDEQWSPALKEYAQLYWRVKEAEHSIPGITDDTEKKLLEKPDGKKELAELKRDAVKAELLIAEKMLNNPQLLLCPDIFNMMPGFSTLVPDSIAYERTAWELIDQMALFYMLNPEDIADNLKNLPQAYRQWVLNRQKHYREEHDRLISRQPVCDTIQGIPDSLVVPMLCERYKGKTLFIHFWGGATQVMDGLLLPLQKELSNRDIVWINVFTGDSHKDKAMYNSYAIWLRYGAKLQGVHYYYPVRRYKDICQSMGIKETTPMPFCVVSPEGKILRNNTDTPWHFGIESFYPDYPGIRQCLLDATSYSE</sequence>
<reference evidence="3" key="1">
    <citation type="submission" date="2016-10" db="EMBL/GenBank/DDBJ databases">
        <authorList>
            <person name="Varghese N."/>
            <person name="Submissions S."/>
        </authorList>
    </citation>
    <scope>NUCLEOTIDE SEQUENCE [LARGE SCALE GENOMIC DNA]</scope>
    <source>
        <strain evidence="3">BP1-148</strain>
    </source>
</reference>
<dbReference type="AlphaFoldDB" id="A0A1G7XZ62"/>
<keyword evidence="3" id="KW-1185">Reference proteome</keyword>
<evidence type="ECO:0000313" key="3">
    <source>
        <dbReference type="Proteomes" id="UP000198779"/>
    </source>
</evidence>
<accession>A0A1G7XZ62</accession>
<keyword evidence="1" id="KW-0732">Signal</keyword>
<dbReference type="STRING" id="645274.SAMN04487901_11214"/>